<dbReference type="Gene3D" id="3.40.50.510">
    <property type="entry name" value="Phosphotransferase system, mannose-type IIA component"/>
    <property type="match status" value="1"/>
</dbReference>
<evidence type="ECO:0000256" key="6">
    <source>
        <dbReference type="ARBA" id="ARBA00021685"/>
    </source>
</evidence>
<dbReference type="GO" id="GO:0005737">
    <property type="term" value="C:cytoplasm"/>
    <property type="evidence" value="ECO:0007669"/>
    <property type="project" value="UniProtKB-SubCell"/>
</dbReference>
<evidence type="ECO:0000256" key="8">
    <source>
        <dbReference type="ARBA" id="ARBA00022475"/>
    </source>
</evidence>
<keyword evidence="9" id="KW-0963">Cytoplasm</keyword>
<dbReference type="STRING" id="515618.RIEPE_0102"/>
<dbReference type="PROSITE" id="PS51101">
    <property type="entry name" value="PTS_EIIB_TYPE_4"/>
    <property type="match status" value="1"/>
</dbReference>
<dbReference type="GO" id="GO:0005886">
    <property type="term" value="C:plasma membrane"/>
    <property type="evidence" value="ECO:0007669"/>
    <property type="project" value="UniProtKB-SubCell"/>
</dbReference>
<evidence type="ECO:0000256" key="9">
    <source>
        <dbReference type="ARBA" id="ARBA00022490"/>
    </source>
</evidence>
<dbReference type="eggNOG" id="COG3444">
    <property type="taxonomic scope" value="Bacteria"/>
</dbReference>
<dbReference type="Proteomes" id="UP000001700">
    <property type="component" value="Chromosome"/>
</dbReference>
<keyword evidence="12 23" id="KW-0808">Transferase</keyword>
<comment type="function">
    <text evidence="16">The phosphoenolpyruvate-dependent sugar phosphotransferase system (sugar PTS), a major carbohydrate active transport system, catalyzes the phosphorylation of incoming sugar substrates concomitantly with their translocation across the cell membrane. The enzyme II ManXYZ PTS system is involved in mannose transport.</text>
</comment>
<evidence type="ECO:0000256" key="16">
    <source>
        <dbReference type="ARBA" id="ARBA00023757"/>
    </source>
</evidence>
<evidence type="ECO:0000256" key="4">
    <source>
        <dbReference type="ARBA" id="ARBA00011738"/>
    </source>
</evidence>
<dbReference type="EC" id="2.7.1.191" evidence="5"/>
<dbReference type="HOGENOM" id="CLU_074797_0_0_6"/>
<name>D4G7R3_RIEPU</name>
<dbReference type="GO" id="GO:0016301">
    <property type="term" value="F:kinase activity"/>
    <property type="evidence" value="ECO:0007669"/>
    <property type="project" value="UniProtKB-KW"/>
</dbReference>
<dbReference type="InterPro" id="IPR036662">
    <property type="entry name" value="PTS_EIIA_man-typ_sf"/>
</dbReference>
<dbReference type="InterPro" id="IPR033887">
    <property type="entry name" value="PTS_IIA_man"/>
</dbReference>
<evidence type="ECO:0000256" key="5">
    <source>
        <dbReference type="ARBA" id="ARBA00011929"/>
    </source>
</evidence>
<dbReference type="OrthoDB" id="7065728at2"/>
<evidence type="ECO:0000256" key="19">
    <source>
        <dbReference type="PIRSR" id="PIRSR618455-1"/>
    </source>
</evidence>
<dbReference type="InterPro" id="IPR036667">
    <property type="entry name" value="PTS_IIB_sorbose-sp_sf"/>
</dbReference>
<dbReference type="InterPro" id="IPR018455">
    <property type="entry name" value="PTS_IIB_sorbose-sp_subgr"/>
</dbReference>
<dbReference type="InterPro" id="IPR004720">
    <property type="entry name" value="PTS_IIB_sorbose-sp"/>
</dbReference>
<dbReference type="EMBL" id="CP001085">
    <property type="protein sequence ID" value="ADD79541.1"/>
    <property type="molecule type" value="Genomic_DNA"/>
</dbReference>
<dbReference type="PANTHER" id="PTHR33799">
    <property type="entry name" value="PTS PERMEASE-RELATED-RELATED"/>
    <property type="match status" value="1"/>
</dbReference>
<feature type="active site" description="Tele-phosphohistidine intermediate; for EIIA activity" evidence="19">
    <location>
        <position position="10"/>
    </location>
</feature>
<accession>D4G7R3</accession>
<dbReference type="SUPFAM" id="SSF52728">
    <property type="entry name" value="PTS IIb component"/>
    <property type="match status" value="1"/>
</dbReference>
<dbReference type="SUPFAM" id="SSF53062">
    <property type="entry name" value="PTS system fructose IIA component-like"/>
    <property type="match status" value="1"/>
</dbReference>
<comment type="subcellular location">
    <subcellularLocation>
        <location evidence="2">Cell membrane</location>
    </subcellularLocation>
    <subcellularLocation>
        <location evidence="3">Cytoplasm</location>
    </subcellularLocation>
</comment>
<evidence type="ECO:0000256" key="18">
    <source>
        <dbReference type="ARBA" id="ARBA00032197"/>
    </source>
</evidence>
<dbReference type="PROSITE" id="PS51096">
    <property type="entry name" value="PTS_EIIA_TYPE_4"/>
    <property type="match status" value="1"/>
</dbReference>
<evidence type="ECO:0000313" key="23">
    <source>
        <dbReference type="EMBL" id="ADD79541.1"/>
    </source>
</evidence>
<dbReference type="RefSeq" id="WP_013087530.1">
    <property type="nucleotide sequence ID" value="NC_014109.1"/>
</dbReference>
<evidence type="ECO:0000256" key="15">
    <source>
        <dbReference type="ARBA" id="ARBA00023136"/>
    </source>
</evidence>
<comment type="catalytic activity">
    <reaction evidence="1">
        <text>D-mannose(out) + N(pros)-phospho-L-histidyl-[protein] = D-mannose 6-phosphate(in) + L-histidyl-[protein]</text>
        <dbReference type="Rhea" id="RHEA:49232"/>
        <dbReference type="Rhea" id="RHEA-COMP:9745"/>
        <dbReference type="Rhea" id="RHEA-COMP:9746"/>
        <dbReference type="ChEBI" id="CHEBI:4208"/>
        <dbReference type="ChEBI" id="CHEBI:29979"/>
        <dbReference type="ChEBI" id="CHEBI:58735"/>
        <dbReference type="ChEBI" id="CHEBI:64837"/>
        <dbReference type="EC" id="2.7.1.191"/>
    </reaction>
</comment>
<keyword evidence="24" id="KW-1185">Reference proteome</keyword>
<keyword evidence="11" id="KW-0762">Sugar transport</keyword>
<dbReference type="GO" id="GO:0009401">
    <property type="term" value="P:phosphoenolpyruvate-dependent sugar phosphotransferase system"/>
    <property type="evidence" value="ECO:0007669"/>
    <property type="project" value="UniProtKB-KW"/>
</dbReference>
<proteinExistence type="predicted"/>
<keyword evidence="15" id="KW-0472">Membrane</keyword>
<dbReference type="PANTHER" id="PTHR33799:SF1">
    <property type="entry name" value="PTS SYSTEM MANNOSE-SPECIFIC EIIAB COMPONENT-RELATED"/>
    <property type="match status" value="1"/>
</dbReference>
<dbReference type="KEGG" id="rip:RIEPE_0102"/>
<evidence type="ECO:0000256" key="12">
    <source>
        <dbReference type="ARBA" id="ARBA00022679"/>
    </source>
</evidence>
<evidence type="ECO:0000256" key="11">
    <source>
        <dbReference type="ARBA" id="ARBA00022597"/>
    </source>
</evidence>
<feature type="active site" description="Pros-phosphohistidine intermediate; for EIIB activity" evidence="19">
    <location>
        <position position="181"/>
    </location>
</feature>
<feature type="modified residue" description="N6-acetyllysine" evidence="20">
    <location>
        <position position="240"/>
    </location>
</feature>
<evidence type="ECO:0000256" key="17">
    <source>
        <dbReference type="ARBA" id="ARBA00030229"/>
    </source>
</evidence>
<dbReference type="CDD" id="cd00001">
    <property type="entry name" value="PTS_IIB_man"/>
    <property type="match status" value="1"/>
</dbReference>
<reference evidence="23" key="1">
    <citation type="submission" date="2008-05" db="EMBL/GenBank/DDBJ databases">
        <title>Genome sequence of Riesia pediculicola USDA.</title>
        <authorList>
            <person name="Kirkness E.F."/>
        </authorList>
    </citation>
    <scope>NUCLEOTIDE SEQUENCE [LARGE SCALE GENOMIC DNA]</scope>
    <source>
        <strain evidence="23">USDA</strain>
    </source>
</reference>
<keyword evidence="13" id="KW-0598">Phosphotransferase system</keyword>
<dbReference type="InterPro" id="IPR004701">
    <property type="entry name" value="PTS_EIIA_man-typ"/>
</dbReference>
<keyword evidence="7" id="KW-0813">Transport</keyword>
<keyword evidence="10" id="KW-0597">Phosphoprotein</keyword>
<evidence type="ECO:0000313" key="24">
    <source>
        <dbReference type="Proteomes" id="UP000001700"/>
    </source>
</evidence>
<keyword evidence="8" id="KW-1003">Cell membrane</keyword>
<organism evidence="23 24">
    <name type="scientific">Riesia pediculicola (strain USDA)</name>
    <dbReference type="NCBI Taxonomy" id="515618"/>
    <lineage>
        <taxon>Bacteria</taxon>
        <taxon>Pseudomonadati</taxon>
        <taxon>Pseudomonadota</taxon>
        <taxon>Gammaproteobacteria</taxon>
        <taxon>Enterobacterales</taxon>
        <taxon>Enterobacteriaceae</taxon>
        <taxon>Candidatus Riesia</taxon>
    </lineage>
</organism>
<comment type="subunit">
    <text evidence="4">Homodimer.</text>
</comment>
<evidence type="ECO:0000256" key="2">
    <source>
        <dbReference type="ARBA" id="ARBA00004236"/>
    </source>
</evidence>
<evidence type="ECO:0000259" key="21">
    <source>
        <dbReference type="PROSITE" id="PS51096"/>
    </source>
</evidence>
<sequence>MSVAIIVSTHGHTAKQLVRTTEMLVGKKENVSYINFYSDENTDILIKKFESNIKRFEDISGLLFLVDIWGGSPFNAANRIIQKISQSYNIQEKVCIITGVNIPMLISIFFSLEESDMNFQKIVQNALKSGRDEIKLHPEIQKEEKKTQKETQFDEFRSISSEKAKKNMNIVLVRIDDRLIHGQVATRWTKDTRINRIIIINDSISEDKVRCMLLKQVSPPGINAHVVSIDKFIRVYSNPKYSKDRVMLLFTNPTDVLEIVRRGIEISSINIGGMSYKEGKQQVHDSISIDQKDVESFMELSRSGIELEIRKITSDKKTDMVRLIKSKFK</sequence>
<gene>
    <name evidence="23" type="ordered locus">RIEPE_0102</name>
</gene>
<evidence type="ECO:0000256" key="3">
    <source>
        <dbReference type="ARBA" id="ARBA00004496"/>
    </source>
</evidence>
<dbReference type="NCBIfam" id="NF011670">
    <property type="entry name" value="PRK15088.1"/>
    <property type="match status" value="1"/>
</dbReference>
<dbReference type="InterPro" id="IPR051471">
    <property type="entry name" value="Bacterial_PTS_sugar_comp"/>
</dbReference>
<dbReference type="eggNOG" id="COG2893">
    <property type="taxonomic scope" value="Bacteria"/>
</dbReference>
<dbReference type="AlphaFoldDB" id="D4G7R3"/>
<protein>
    <recommendedName>
        <fullName evidence="6">PTS system mannose-specific EIIAB component</fullName>
        <ecNumber evidence="5">2.7.1.191</ecNumber>
    </recommendedName>
    <alternativeName>
        <fullName evidence="18">EIIAB-Man</fullName>
    </alternativeName>
    <alternativeName>
        <fullName evidence="17">EIII-Man</fullName>
    </alternativeName>
</protein>
<evidence type="ECO:0000259" key="22">
    <source>
        <dbReference type="PROSITE" id="PS51101"/>
    </source>
</evidence>
<evidence type="ECO:0000256" key="1">
    <source>
        <dbReference type="ARBA" id="ARBA00000514"/>
    </source>
</evidence>
<evidence type="ECO:0000256" key="20">
    <source>
        <dbReference type="PIRSR" id="PIRSR618455-2"/>
    </source>
</evidence>
<feature type="domain" description="PTS EIIA type-4" evidence="21">
    <location>
        <begin position="2"/>
        <end position="134"/>
    </location>
</feature>
<keyword evidence="14" id="KW-0418">Kinase</keyword>
<feature type="modified residue" description="Phosphohistidine; by HPr" evidence="20">
    <location>
        <position position="10"/>
    </location>
</feature>
<dbReference type="NCBIfam" id="TIGR00854">
    <property type="entry name" value="pts-sorbose"/>
    <property type="match status" value="1"/>
</dbReference>
<feature type="domain" description="PTS EIIB type-4" evidence="22">
    <location>
        <begin position="166"/>
        <end position="329"/>
    </location>
</feature>
<evidence type="ECO:0000256" key="14">
    <source>
        <dbReference type="ARBA" id="ARBA00022777"/>
    </source>
</evidence>
<dbReference type="CDD" id="cd00006">
    <property type="entry name" value="PTS_IIA_man"/>
    <property type="match status" value="1"/>
</dbReference>
<feature type="modified residue" description="Phosphohistidine; by EIIA" evidence="20">
    <location>
        <position position="181"/>
    </location>
</feature>
<evidence type="ECO:0000256" key="13">
    <source>
        <dbReference type="ARBA" id="ARBA00022683"/>
    </source>
</evidence>
<dbReference type="Pfam" id="PF03830">
    <property type="entry name" value="PTSIIB_sorb"/>
    <property type="match status" value="1"/>
</dbReference>
<dbReference type="Gene3D" id="3.40.35.10">
    <property type="entry name" value="Phosphotransferase system, sorbose subfamily IIB component"/>
    <property type="match status" value="1"/>
</dbReference>
<dbReference type="Pfam" id="PF03610">
    <property type="entry name" value="EIIA-man"/>
    <property type="match status" value="1"/>
</dbReference>
<dbReference type="GO" id="GO:0008982">
    <property type="term" value="F:protein-N(PI)-phosphohistidine-sugar phosphotransferase activity"/>
    <property type="evidence" value="ECO:0007669"/>
    <property type="project" value="InterPro"/>
</dbReference>
<evidence type="ECO:0000256" key="7">
    <source>
        <dbReference type="ARBA" id="ARBA00022448"/>
    </source>
</evidence>
<evidence type="ECO:0000256" key="10">
    <source>
        <dbReference type="ARBA" id="ARBA00022553"/>
    </source>
</evidence>